<protein>
    <submittedName>
        <fullName evidence="1">Pullulanase</fullName>
    </submittedName>
</protein>
<dbReference type="PATRIC" id="fig|1150625.3.peg.1569"/>
<dbReference type="Pfam" id="PF20119">
    <property type="entry name" value="DUF6509"/>
    <property type="match status" value="1"/>
</dbReference>
<reference evidence="1 2" key="1">
    <citation type="journal article" date="2016" name="Front. Microbiol.">
        <title>Microevolution Analysis of Bacillus coahuilensis Unveils Differences in Phosphorus Acquisition Strategies and Their Regulation.</title>
        <authorList>
            <person name="Gomez-Lunar Z."/>
            <person name="Hernandez-Gonzalez I."/>
            <person name="Rodriguez-Torres M.D."/>
            <person name="Souza V."/>
            <person name="Olmedo-Alvarez G."/>
        </authorList>
    </citation>
    <scope>NUCLEOTIDE SEQUENCE [LARGE SCALE GENOMIC DNA]</scope>
    <source>
        <strain evidence="2">p1.1.43</strain>
    </source>
</reference>
<dbReference type="RefSeq" id="WP_059350943.1">
    <property type="nucleotide sequence ID" value="NZ_LDYG01000028.1"/>
</dbReference>
<name>A0A147K843_9BACI</name>
<dbReference type="AlphaFoldDB" id="A0A147K843"/>
<dbReference type="OrthoDB" id="2736409at2"/>
<evidence type="ECO:0000313" key="1">
    <source>
        <dbReference type="EMBL" id="KUP06373.1"/>
    </source>
</evidence>
<accession>A0A147K843</accession>
<dbReference type="EMBL" id="LDYG01000028">
    <property type="protein sequence ID" value="KUP06373.1"/>
    <property type="molecule type" value="Genomic_DNA"/>
</dbReference>
<gene>
    <name evidence="1" type="ORF">Q75_07455</name>
</gene>
<dbReference type="InterPro" id="IPR045424">
    <property type="entry name" value="DUF6509"/>
</dbReference>
<sequence>MEIIKHTVEKLTDPTGILTGDRYEYILSIDVPEEDELYTENGVYIKAILLVDGASNRIVQSHFIEESTNRYLDFDLEEEEVEEILHYCVENLPNE</sequence>
<proteinExistence type="predicted"/>
<keyword evidence="2" id="KW-1185">Reference proteome</keyword>
<comment type="caution">
    <text evidence="1">The sequence shown here is derived from an EMBL/GenBank/DDBJ whole genome shotgun (WGS) entry which is preliminary data.</text>
</comment>
<dbReference type="STRING" id="1150625.Q75_07455"/>
<evidence type="ECO:0000313" key="2">
    <source>
        <dbReference type="Proteomes" id="UP000074108"/>
    </source>
</evidence>
<organism evidence="1 2">
    <name type="scientific">Bacillus coahuilensis p1.1.43</name>
    <dbReference type="NCBI Taxonomy" id="1150625"/>
    <lineage>
        <taxon>Bacteria</taxon>
        <taxon>Bacillati</taxon>
        <taxon>Bacillota</taxon>
        <taxon>Bacilli</taxon>
        <taxon>Bacillales</taxon>
        <taxon>Bacillaceae</taxon>
        <taxon>Bacillus</taxon>
    </lineage>
</organism>
<dbReference type="Proteomes" id="UP000074108">
    <property type="component" value="Unassembled WGS sequence"/>
</dbReference>